<feature type="non-terminal residue" evidence="1">
    <location>
        <position position="1"/>
    </location>
</feature>
<dbReference type="OrthoDB" id="6017046at2759"/>
<evidence type="ECO:0000313" key="1">
    <source>
        <dbReference type="EMBL" id="EPQ56366.1"/>
    </source>
</evidence>
<dbReference type="HOGENOM" id="CLU_1829934_0_0_1"/>
<dbReference type="Proteomes" id="UP000030669">
    <property type="component" value="Unassembled WGS sequence"/>
</dbReference>
<name>S7Q8Q6_GLOTA</name>
<proteinExistence type="predicted"/>
<gene>
    <name evidence="1" type="ORF">GLOTRDRAFT_40380</name>
</gene>
<organism evidence="1 2">
    <name type="scientific">Gloeophyllum trabeum (strain ATCC 11539 / FP-39264 / Madison 617)</name>
    <name type="common">Brown rot fungus</name>
    <dbReference type="NCBI Taxonomy" id="670483"/>
    <lineage>
        <taxon>Eukaryota</taxon>
        <taxon>Fungi</taxon>
        <taxon>Dikarya</taxon>
        <taxon>Basidiomycota</taxon>
        <taxon>Agaricomycotina</taxon>
        <taxon>Agaricomycetes</taxon>
        <taxon>Gloeophyllales</taxon>
        <taxon>Gloeophyllaceae</taxon>
        <taxon>Gloeophyllum</taxon>
    </lineage>
</organism>
<reference evidence="1 2" key="1">
    <citation type="journal article" date="2012" name="Science">
        <title>The Paleozoic origin of enzymatic lignin decomposition reconstructed from 31 fungal genomes.</title>
        <authorList>
            <person name="Floudas D."/>
            <person name="Binder M."/>
            <person name="Riley R."/>
            <person name="Barry K."/>
            <person name="Blanchette R.A."/>
            <person name="Henrissat B."/>
            <person name="Martinez A.T."/>
            <person name="Otillar R."/>
            <person name="Spatafora J.W."/>
            <person name="Yadav J.S."/>
            <person name="Aerts A."/>
            <person name="Benoit I."/>
            <person name="Boyd A."/>
            <person name="Carlson A."/>
            <person name="Copeland A."/>
            <person name="Coutinho P.M."/>
            <person name="de Vries R.P."/>
            <person name="Ferreira P."/>
            <person name="Findley K."/>
            <person name="Foster B."/>
            <person name="Gaskell J."/>
            <person name="Glotzer D."/>
            <person name="Gorecki P."/>
            <person name="Heitman J."/>
            <person name="Hesse C."/>
            <person name="Hori C."/>
            <person name="Igarashi K."/>
            <person name="Jurgens J.A."/>
            <person name="Kallen N."/>
            <person name="Kersten P."/>
            <person name="Kohler A."/>
            <person name="Kuees U."/>
            <person name="Kumar T.K.A."/>
            <person name="Kuo A."/>
            <person name="LaButti K."/>
            <person name="Larrondo L.F."/>
            <person name="Lindquist E."/>
            <person name="Ling A."/>
            <person name="Lombard V."/>
            <person name="Lucas S."/>
            <person name="Lundell T."/>
            <person name="Martin R."/>
            <person name="McLaughlin D.J."/>
            <person name="Morgenstern I."/>
            <person name="Morin E."/>
            <person name="Murat C."/>
            <person name="Nagy L.G."/>
            <person name="Nolan M."/>
            <person name="Ohm R.A."/>
            <person name="Patyshakuliyeva A."/>
            <person name="Rokas A."/>
            <person name="Ruiz-Duenas F.J."/>
            <person name="Sabat G."/>
            <person name="Salamov A."/>
            <person name="Samejima M."/>
            <person name="Schmutz J."/>
            <person name="Slot J.C."/>
            <person name="St John F."/>
            <person name="Stenlid J."/>
            <person name="Sun H."/>
            <person name="Sun S."/>
            <person name="Syed K."/>
            <person name="Tsang A."/>
            <person name="Wiebenga A."/>
            <person name="Young D."/>
            <person name="Pisabarro A."/>
            <person name="Eastwood D.C."/>
            <person name="Martin F."/>
            <person name="Cullen D."/>
            <person name="Grigoriev I.V."/>
            <person name="Hibbett D.S."/>
        </authorList>
    </citation>
    <scope>NUCLEOTIDE SEQUENCE [LARGE SCALE GENOMIC DNA]</scope>
    <source>
        <strain evidence="1 2">ATCC 11539</strain>
    </source>
</reference>
<accession>S7Q8Q6</accession>
<evidence type="ECO:0000313" key="2">
    <source>
        <dbReference type="Proteomes" id="UP000030669"/>
    </source>
</evidence>
<dbReference type="OMA" id="FVIEHEM"/>
<sequence>DGHEKLAEQGLQMGKGVHLPIYALKDQYLSFLHACVIMPNRHEGHIIAHYYLNLIESRGVHISIQLMIDKGSEVNEMIKIHEALRIEAAPDYTSDTWLMMVQFSSIHNTPFKSFWWWKQDGDGHTLHYVLQVGVEQDIFVA</sequence>
<keyword evidence="2" id="KW-1185">Reference proteome</keyword>
<dbReference type="AlphaFoldDB" id="S7Q8Q6"/>
<dbReference type="EMBL" id="KB469300">
    <property type="protein sequence ID" value="EPQ56366.1"/>
    <property type="molecule type" value="Genomic_DNA"/>
</dbReference>
<dbReference type="RefSeq" id="XP_007864835.1">
    <property type="nucleotide sequence ID" value="XM_007866644.1"/>
</dbReference>
<evidence type="ECO:0008006" key="3">
    <source>
        <dbReference type="Google" id="ProtNLM"/>
    </source>
</evidence>
<protein>
    <recommendedName>
        <fullName evidence="3">MULE transposase domain-containing protein</fullName>
    </recommendedName>
</protein>
<dbReference type="KEGG" id="gtr:GLOTRDRAFT_40380"/>
<dbReference type="GeneID" id="19305975"/>